<reference evidence="1 2" key="1">
    <citation type="submission" date="2016-11" db="EMBL/GenBank/DDBJ databases">
        <authorList>
            <person name="Jaros S."/>
            <person name="Januszkiewicz K."/>
            <person name="Wedrychowicz H."/>
        </authorList>
    </citation>
    <scope>NUCLEOTIDE SEQUENCE [LARGE SCALE GENOMIC DNA]</scope>
</reference>
<name>A0A2X0NC50_9BASI</name>
<proteinExistence type="predicted"/>
<dbReference type="EMBL" id="FQNC01000081">
    <property type="protein sequence ID" value="SGZ16088.1"/>
    <property type="molecule type" value="Genomic_DNA"/>
</dbReference>
<organism evidence="1 2">
    <name type="scientific">Microbotryum silenes-dioicae</name>
    <dbReference type="NCBI Taxonomy" id="796604"/>
    <lineage>
        <taxon>Eukaryota</taxon>
        <taxon>Fungi</taxon>
        <taxon>Dikarya</taxon>
        <taxon>Basidiomycota</taxon>
        <taxon>Pucciniomycotina</taxon>
        <taxon>Microbotryomycetes</taxon>
        <taxon>Microbotryales</taxon>
        <taxon>Microbotryaceae</taxon>
        <taxon>Microbotryum</taxon>
    </lineage>
</organism>
<sequence>MKRKLRNKRGARAGIGPAAGEITRALRQLRASKSPPQGGGLAGARDDRGASVELRVDSSHNVLATHVLAMVPSCLDSFRLTFMDEQRNRRDLPELTTLTDHICIQLRSAGLSSSHSAMLAIASPCPACRTPGHCLRDCTSRAKCEESTLRSAQDLGARIEPGASPQG</sequence>
<dbReference type="Proteomes" id="UP000249464">
    <property type="component" value="Unassembled WGS sequence"/>
</dbReference>
<evidence type="ECO:0000313" key="1">
    <source>
        <dbReference type="EMBL" id="SGZ16088.1"/>
    </source>
</evidence>
<gene>
    <name evidence="1" type="primary">BQ5605_C029g10727</name>
    <name evidence="1" type="ORF">BQ5605_C029G10727</name>
</gene>
<evidence type="ECO:0000313" key="2">
    <source>
        <dbReference type="Proteomes" id="UP000249464"/>
    </source>
</evidence>
<accession>A0A2X0NC50</accession>
<protein>
    <submittedName>
        <fullName evidence="1">BQ5605_C029g10727 protein</fullName>
    </submittedName>
</protein>
<keyword evidence="2" id="KW-1185">Reference proteome</keyword>
<dbReference type="AlphaFoldDB" id="A0A2X0NC50"/>